<protein>
    <recommendedName>
        <fullName evidence="4">Pal1 cell morphology protein</fullName>
    </recommendedName>
</protein>
<dbReference type="PANTHER" id="PTHR28307">
    <property type="entry name" value="PROTEIN PAL1"/>
    <property type="match status" value="1"/>
</dbReference>
<feature type="compositionally biased region" description="Basic residues" evidence="1">
    <location>
        <begin position="12"/>
        <end position="23"/>
    </location>
</feature>
<feature type="compositionally biased region" description="Polar residues" evidence="1">
    <location>
        <begin position="374"/>
        <end position="386"/>
    </location>
</feature>
<dbReference type="GO" id="GO:0005737">
    <property type="term" value="C:cytoplasm"/>
    <property type="evidence" value="ECO:0007669"/>
    <property type="project" value="TreeGrafter"/>
</dbReference>
<keyword evidence="3" id="KW-1185">Reference proteome</keyword>
<proteinExistence type="predicted"/>
<accession>A0A8A3P1A1</accession>
<reference evidence="2" key="1">
    <citation type="submission" date="2020-10" db="EMBL/GenBank/DDBJ databases">
        <title>Genome Sequence of Monilinia vaccinii-corymbosi Sheds Light on Mummy Berry Disease Infection of Blueberry and Mating Type.</title>
        <authorList>
            <person name="Yow A.G."/>
            <person name="Zhang Y."/>
            <person name="Bansal K."/>
            <person name="Eacker S.M."/>
            <person name="Sullivan S."/>
            <person name="Liachko I."/>
            <person name="Cubeta M.A."/>
            <person name="Rollins J.A."/>
            <person name="Ashrafi H."/>
        </authorList>
    </citation>
    <scope>NUCLEOTIDE SEQUENCE</scope>
    <source>
        <strain evidence="2">RL-1</strain>
    </source>
</reference>
<feature type="compositionally biased region" description="Polar residues" evidence="1">
    <location>
        <begin position="439"/>
        <end position="450"/>
    </location>
</feature>
<evidence type="ECO:0000256" key="1">
    <source>
        <dbReference type="SAM" id="MobiDB-lite"/>
    </source>
</evidence>
<gene>
    <name evidence="2" type="ORF">DSL72_004079</name>
</gene>
<dbReference type="Pfam" id="PF08316">
    <property type="entry name" value="Pal1"/>
    <property type="match status" value="1"/>
</dbReference>
<dbReference type="Proteomes" id="UP000672032">
    <property type="component" value="Chromosome 1"/>
</dbReference>
<evidence type="ECO:0000313" key="3">
    <source>
        <dbReference type="Proteomes" id="UP000672032"/>
    </source>
</evidence>
<feature type="compositionally biased region" description="Low complexity" evidence="1">
    <location>
        <begin position="404"/>
        <end position="415"/>
    </location>
</feature>
<evidence type="ECO:0008006" key="4">
    <source>
        <dbReference type="Google" id="ProtNLM"/>
    </source>
</evidence>
<dbReference type="OrthoDB" id="5389892at2759"/>
<name>A0A8A3P1A1_9HELO</name>
<feature type="compositionally biased region" description="Pro residues" evidence="1">
    <location>
        <begin position="84"/>
        <end position="100"/>
    </location>
</feature>
<dbReference type="PANTHER" id="PTHR28307:SF1">
    <property type="entry name" value="PAL1 CELL MORPHOLOGY PROTEIN"/>
    <property type="match status" value="1"/>
</dbReference>
<evidence type="ECO:0000313" key="2">
    <source>
        <dbReference type="EMBL" id="QSZ29564.1"/>
    </source>
</evidence>
<organism evidence="2 3">
    <name type="scientific">Monilinia vaccinii-corymbosi</name>
    <dbReference type="NCBI Taxonomy" id="61207"/>
    <lineage>
        <taxon>Eukaryota</taxon>
        <taxon>Fungi</taxon>
        <taxon>Dikarya</taxon>
        <taxon>Ascomycota</taxon>
        <taxon>Pezizomycotina</taxon>
        <taxon>Leotiomycetes</taxon>
        <taxon>Helotiales</taxon>
        <taxon>Sclerotiniaceae</taxon>
        <taxon>Monilinia</taxon>
    </lineage>
</organism>
<dbReference type="AlphaFoldDB" id="A0A8A3P1A1"/>
<dbReference type="EMBL" id="CP063405">
    <property type="protein sequence ID" value="QSZ29564.1"/>
    <property type="molecule type" value="Genomic_DNA"/>
</dbReference>
<sequence>MGMFSVSIPKSPHLHLHRKHPQRQTKQAAQCPLTPLPLLSLSSTSMGANQAPKPVLGAIMRLPPHELNRPVLAEAVQPGRHPGHPPTQHPPPQPVPPNRPSAPTIPIDLIANPLSGATPMRAMGEAARARVSTNPSVMMPLAQLRQETKTAYRSPHLRKKHIPGADTIDSLDHTAFGGAYHHEGPYDATLMARNRSYKNSPVAAVAGTNEEAIRATPREFIQDSLDRHVPLSGTAVIPPGMPGPDGKIMDYEEGADLMREADAAGGAYKRWDHVVRVASPSITYTKFRRESTFQPQVYFQTIAKPQPRNPLCLTPQTNILPPPQKYLPEDYKGKGEPSFSIEKALKERSAAQKSSRRRSILSDGNSAYEMQCRRPSTSLGASSGTHLSLPPIQRHRSATGTGTGTNNNNSSSSTSRTHARTVDFSPDDDMRIGIGIGTDATTNQRSSSTGRTHRMGEGLKRRFGGLRRSLKGV</sequence>
<feature type="region of interest" description="Disordered" evidence="1">
    <location>
        <begin position="76"/>
        <end position="103"/>
    </location>
</feature>
<feature type="region of interest" description="Disordered" evidence="1">
    <location>
        <begin position="1"/>
        <end position="29"/>
    </location>
</feature>
<feature type="region of interest" description="Disordered" evidence="1">
    <location>
        <begin position="314"/>
        <end position="456"/>
    </location>
</feature>
<dbReference type="InterPro" id="IPR013226">
    <property type="entry name" value="Pal1"/>
</dbReference>